<protein>
    <submittedName>
        <fullName evidence="2">Uncharacterized protein</fullName>
    </submittedName>
</protein>
<dbReference type="OrthoDB" id="9808778at2"/>
<dbReference type="STRING" id="285568.AQJ66_27980"/>
<name>A0A124I289_9ACTN</name>
<evidence type="ECO:0000313" key="3">
    <source>
        <dbReference type="Proteomes" id="UP000053024"/>
    </source>
</evidence>
<organism evidence="2 3">
    <name type="scientific">Streptomyces bungoensis</name>
    <dbReference type="NCBI Taxonomy" id="285568"/>
    <lineage>
        <taxon>Bacteria</taxon>
        <taxon>Bacillati</taxon>
        <taxon>Actinomycetota</taxon>
        <taxon>Actinomycetes</taxon>
        <taxon>Kitasatosporales</taxon>
        <taxon>Streptomycetaceae</taxon>
        <taxon>Streptomyces</taxon>
    </lineage>
</organism>
<dbReference type="AlphaFoldDB" id="A0A124I289"/>
<gene>
    <name evidence="2" type="ORF">AQJ66_27980</name>
</gene>
<feature type="region of interest" description="Disordered" evidence="1">
    <location>
        <begin position="73"/>
        <end position="101"/>
    </location>
</feature>
<accession>A0A124I289</accession>
<reference evidence="2 3" key="1">
    <citation type="submission" date="2015-10" db="EMBL/GenBank/DDBJ databases">
        <title>Draft genome sequence of Streptomyces bungoensis DSM 41781, type strain for the species Streptomyces bungoensis.</title>
        <authorList>
            <person name="Ruckert C."/>
            <person name="Winkler A."/>
            <person name="Kalinowski J."/>
            <person name="Kampfer P."/>
            <person name="Glaeser S."/>
        </authorList>
    </citation>
    <scope>NUCLEOTIDE SEQUENCE [LARGE SCALE GENOMIC DNA]</scope>
    <source>
        <strain evidence="2 3">DSM 41781</strain>
    </source>
</reference>
<comment type="caution">
    <text evidence="2">The sequence shown here is derived from an EMBL/GenBank/DDBJ whole genome shotgun (WGS) entry which is preliminary data.</text>
</comment>
<keyword evidence="3" id="KW-1185">Reference proteome</keyword>
<evidence type="ECO:0000256" key="1">
    <source>
        <dbReference type="SAM" id="MobiDB-lite"/>
    </source>
</evidence>
<dbReference type="EMBL" id="LMWX01000051">
    <property type="protein sequence ID" value="KUN79796.1"/>
    <property type="molecule type" value="Genomic_DNA"/>
</dbReference>
<proteinExistence type="predicted"/>
<sequence length="101" mass="10500">MTTFGPLLWTDVTSLPFSTKDYPERTSASVNRVAVFGGNGSVSASVLAKIGSSVSVGDHYVCTPYYKGVAPQSPTAQPLAAGSDKPAPSPDLTPLQVTVER</sequence>
<dbReference type="RefSeq" id="WP_061927599.1">
    <property type="nucleotide sequence ID" value="NZ_KQ948867.1"/>
</dbReference>
<evidence type="ECO:0000313" key="2">
    <source>
        <dbReference type="EMBL" id="KUN79796.1"/>
    </source>
</evidence>
<dbReference type="Proteomes" id="UP000053024">
    <property type="component" value="Unassembled WGS sequence"/>
</dbReference>